<dbReference type="AlphaFoldDB" id="A0A2H3L1J0"/>
<accession>A0A2H3L1J0</accession>
<proteinExistence type="predicted"/>
<keyword evidence="2" id="KW-1185">Reference proteome</keyword>
<organism evidence="1 2">
    <name type="scientific">Candidatus Chloroploca asiatica</name>
    <dbReference type="NCBI Taxonomy" id="1506545"/>
    <lineage>
        <taxon>Bacteria</taxon>
        <taxon>Bacillati</taxon>
        <taxon>Chloroflexota</taxon>
        <taxon>Chloroflexia</taxon>
        <taxon>Chloroflexales</taxon>
        <taxon>Chloroflexineae</taxon>
        <taxon>Oscillochloridaceae</taxon>
        <taxon>Candidatus Chloroploca</taxon>
    </lineage>
</organism>
<evidence type="ECO:0000313" key="2">
    <source>
        <dbReference type="Proteomes" id="UP000220922"/>
    </source>
</evidence>
<gene>
    <name evidence="1" type="ORF">A9Q02_05415</name>
</gene>
<reference evidence="1 2" key="1">
    <citation type="submission" date="2016-05" db="EMBL/GenBank/DDBJ databases">
        <authorList>
            <person name="Lavstsen T."/>
            <person name="Jespersen J.S."/>
        </authorList>
    </citation>
    <scope>NUCLEOTIDE SEQUENCE [LARGE SCALE GENOMIC DNA]</scope>
    <source>
        <strain evidence="1 2">B7-9</strain>
    </source>
</reference>
<dbReference type="Proteomes" id="UP000220922">
    <property type="component" value="Unassembled WGS sequence"/>
</dbReference>
<name>A0A2H3L1J0_9CHLR</name>
<evidence type="ECO:0000313" key="1">
    <source>
        <dbReference type="EMBL" id="PDV97017.1"/>
    </source>
</evidence>
<protein>
    <submittedName>
        <fullName evidence="1">Uncharacterized protein</fullName>
    </submittedName>
</protein>
<dbReference type="EMBL" id="LYXE01000170">
    <property type="protein sequence ID" value="PDV97017.1"/>
    <property type="molecule type" value="Genomic_DNA"/>
</dbReference>
<comment type="caution">
    <text evidence="1">The sequence shown here is derived from an EMBL/GenBank/DDBJ whole genome shotgun (WGS) entry which is preliminary data.</text>
</comment>
<sequence length="366" mass="40231">MYAGTATGPLYTPFQLEIDPMQRLLLINFGEDPDAIYLGFEPQVFDDERHGTGLIVIAWRVDGKVDVYHQPGVRLDPATYAIAGDGLNLMLERPLADASFRVTETGVEAAFAFEDALGRSIEVAISERNPAPRRPFGLLAPMGQAATSPSALPLVLLHDFYFVRQAATEVTLLIDGKSHTPDKMPVPIDGTRMYFMRYSPDPVIATLNPAYDGPMTPLEHLSATEARLGELTVELGDNQGQPEITQLRRSFNDHEVTVAFTPPLPNLVNLAEGASTSGIFTIAADPSVGQVIGEYALKRQGSTVTLEAIPSGGWYPNESKWTVQLIYLMAADFTAWPRSYRWTATLDLTHPSQATMQSRWERITPP</sequence>